<dbReference type="Pfam" id="PF01494">
    <property type="entry name" value="FAD_binding_3"/>
    <property type="match status" value="1"/>
</dbReference>
<dbReference type="GO" id="GO:0016491">
    <property type="term" value="F:oxidoreductase activity"/>
    <property type="evidence" value="ECO:0007669"/>
    <property type="project" value="UniProtKB-KW"/>
</dbReference>
<reference evidence="5 6" key="1">
    <citation type="submission" date="2016-10" db="EMBL/GenBank/DDBJ databases">
        <title>Genome sequence of the basidiomycete white-rot fungus Trametes pubescens.</title>
        <authorList>
            <person name="Makela M.R."/>
            <person name="Granchi Z."/>
            <person name="Peng M."/>
            <person name="De Vries R.P."/>
            <person name="Grigoriev I."/>
            <person name="Riley R."/>
            <person name="Hilden K."/>
        </authorList>
    </citation>
    <scope>NUCLEOTIDE SEQUENCE [LARGE SCALE GENOMIC DNA]</scope>
    <source>
        <strain evidence="5 6">FBCC735</strain>
    </source>
</reference>
<dbReference type="InterPro" id="IPR051104">
    <property type="entry name" value="FAD_monoxygenase"/>
</dbReference>
<dbReference type="OrthoDB" id="417877at2759"/>
<dbReference type="InterPro" id="IPR036188">
    <property type="entry name" value="FAD/NAD-bd_sf"/>
</dbReference>
<gene>
    <name evidence="5" type="ORF">TRAPUB_4872</name>
</gene>
<comment type="caution">
    <text evidence="5">The sequence shown here is derived from an EMBL/GenBank/DDBJ whole genome shotgun (WGS) entry which is preliminary data.</text>
</comment>
<dbReference type="Gene3D" id="3.50.50.60">
    <property type="entry name" value="FAD/NAD(P)-binding domain"/>
    <property type="match status" value="1"/>
</dbReference>
<keyword evidence="6" id="KW-1185">Reference proteome</keyword>
<sequence length="451" mass="49633">MPRFTVAIAGGGLCGLVLALALEKYAPDVDYQIYEAAAELTTAGAGIGFQPRTLSVLRELGLEQAVLKIAGNGEKDLLNIVYRKSDQKEGYTFNDSETDEKQWTFHRGELQKLFLGHIRHPERIHLGKRLVSYTQSKGPNGRVTLRFHDGSTAACDVMLGADGVKSQVRAAMYTQLADAAKQAGRIEEAKSLRSHINAVFSGFSAYRGLLKREPISDGKTKPLNMSAILIHIVAYPISQGRILNVAAITTDRESEGTLYEGPWTTEVSQEEVRREYVGWEPEVEEIVQNMGNWNKWAINVVQDLPTFADGRVAVLGDAAHSMTPFQGAGAGQGFEDALMLGMLLGQSLVTTASIPAALKIYDKYRRPVAQKVAALSLENGRMHSLVYPQLDAQISAGHVSMTEPEYLARIVENMERLKEWRRGTDVLQDCRSALQLLQDTISGESMVIVKL</sequence>
<dbReference type="AlphaFoldDB" id="A0A1M2VA39"/>
<dbReference type="GO" id="GO:0044550">
    <property type="term" value="P:secondary metabolite biosynthetic process"/>
    <property type="evidence" value="ECO:0007669"/>
    <property type="project" value="TreeGrafter"/>
</dbReference>
<dbReference type="STRING" id="154538.A0A1M2VA39"/>
<dbReference type="GO" id="GO:0071949">
    <property type="term" value="F:FAD binding"/>
    <property type="evidence" value="ECO:0007669"/>
    <property type="project" value="InterPro"/>
</dbReference>
<evidence type="ECO:0000313" key="5">
    <source>
        <dbReference type="EMBL" id="OJT04416.1"/>
    </source>
</evidence>
<evidence type="ECO:0000256" key="2">
    <source>
        <dbReference type="ARBA" id="ARBA00022827"/>
    </source>
</evidence>
<dbReference type="InterPro" id="IPR002938">
    <property type="entry name" value="FAD-bd"/>
</dbReference>
<name>A0A1M2VA39_TRAPU</name>
<proteinExistence type="predicted"/>
<dbReference type="PANTHER" id="PTHR46720">
    <property type="entry name" value="HYDROXYLASE, PUTATIVE (AFU_ORTHOLOGUE AFUA_3G01460)-RELATED"/>
    <property type="match status" value="1"/>
</dbReference>
<dbReference type="SUPFAM" id="SSF54373">
    <property type="entry name" value="FAD-linked reductases, C-terminal domain"/>
    <property type="match status" value="1"/>
</dbReference>
<keyword evidence="2" id="KW-0274">FAD</keyword>
<dbReference type="EMBL" id="MNAD01001540">
    <property type="protein sequence ID" value="OJT04416.1"/>
    <property type="molecule type" value="Genomic_DNA"/>
</dbReference>
<evidence type="ECO:0000256" key="3">
    <source>
        <dbReference type="ARBA" id="ARBA00023002"/>
    </source>
</evidence>
<feature type="domain" description="FAD-binding" evidence="4">
    <location>
        <begin position="4"/>
        <end position="374"/>
    </location>
</feature>
<keyword evidence="1" id="KW-0285">Flavoprotein</keyword>
<dbReference type="PRINTS" id="PR00420">
    <property type="entry name" value="RNGMNOXGNASE"/>
</dbReference>
<evidence type="ECO:0000313" key="6">
    <source>
        <dbReference type="Proteomes" id="UP000184267"/>
    </source>
</evidence>
<protein>
    <submittedName>
        <fullName evidence="5">Salicylate hydroxylase</fullName>
    </submittedName>
</protein>
<accession>A0A1M2VA39</accession>
<dbReference type="OMA" id="RAAMYTQ"/>
<dbReference type="Proteomes" id="UP000184267">
    <property type="component" value="Unassembled WGS sequence"/>
</dbReference>
<evidence type="ECO:0000256" key="1">
    <source>
        <dbReference type="ARBA" id="ARBA00022630"/>
    </source>
</evidence>
<dbReference type="SUPFAM" id="SSF51905">
    <property type="entry name" value="FAD/NAD(P)-binding domain"/>
    <property type="match status" value="1"/>
</dbReference>
<evidence type="ECO:0000259" key="4">
    <source>
        <dbReference type="Pfam" id="PF01494"/>
    </source>
</evidence>
<dbReference type="PANTHER" id="PTHR46720:SF3">
    <property type="entry name" value="FAD-BINDING DOMAIN-CONTAINING PROTEIN-RELATED"/>
    <property type="match status" value="1"/>
</dbReference>
<organism evidence="5 6">
    <name type="scientific">Trametes pubescens</name>
    <name type="common">White-rot fungus</name>
    <dbReference type="NCBI Taxonomy" id="154538"/>
    <lineage>
        <taxon>Eukaryota</taxon>
        <taxon>Fungi</taxon>
        <taxon>Dikarya</taxon>
        <taxon>Basidiomycota</taxon>
        <taxon>Agaricomycotina</taxon>
        <taxon>Agaricomycetes</taxon>
        <taxon>Polyporales</taxon>
        <taxon>Polyporaceae</taxon>
        <taxon>Trametes</taxon>
    </lineage>
</organism>
<keyword evidence="3" id="KW-0560">Oxidoreductase</keyword>